<dbReference type="Gene3D" id="3.40.630.30">
    <property type="match status" value="1"/>
</dbReference>
<dbReference type="OrthoDB" id="4816997at2"/>
<dbReference type="InterPro" id="IPR038740">
    <property type="entry name" value="BioF2-like_GNAT_dom"/>
</dbReference>
<reference evidence="3 4" key="1">
    <citation type="submission" date="2019-07" db="EMBL/GenBank/DDBJ databases">
        <title>Whole genome shotgun sequence of Pseudonocardia sulfidoxydans NBRC 16205.</title>
        <authorList>
            <person name="Hosoyama A."/>
            <person name="Uohara A."/>
            <person name="Ohji S."/>
            <person name="Ichikawa N."/>
        </authorList>
    </citation>
    <scope>NUCLEOTIDE SEQUENCE [LARGE SCALE GENOMIC DNA]</scope>
    <source>
        <strain evidence="3 4">NBRC 16205</strain>
    </source>
</reference>
<dbReference type="Pfam" id="PF13480">
    <property type="entry name" value="Acetyltransf_6"/>
    <property type="match status" value="1"/>
</dbReference>
<protein>
    <recommendedName>
        <fullName evidence="2">BioF2-like acetyltransferase domain-containing protein</fullName>
    </recommendedName>
</protein>
<sequence length="389" mass="41562">MTAALVASPGTSVLADDALLAEWDDLADRVGAGPFQRPGWYRAWWSAFGTSSVRLVQVRREGRLAGVLPVTRRWGRVTTLDNWHSFLCGPLAEDAATRSSLVDRAISAAGLSADLGHLGSDDAEHVAALAADRGCRVRRSMIQRSPYVPLDGTFDAYRSGLSSKFVGRIRSRRRKLEQSGELRLVVHTAPDEVEPALRELLRIENLGWKAEQGSSILAQASTHRFYRSVAGWAATAGLLELSLLTLGGRAIAGELALVDGQSHYGLKMGIDPGFRAAGPGFILAHDLIERSFSQGLATFEFMGSASEDKMRWTGETRCIEQVRLFPPTVGGRAARLAGLGETAGRRAGTVAGRLADRPVRAIGAVVSRGSRSGDRTPQTGADGPGPAPS</sequence>
<dbReference type="AlphaFoldDB" id="A0A511DKV8"/>
<dbReference type="Proteomes" id="UP000321685">
    <property type="component" value="Unassembled WGS sequence"/>
</dbReference>
<feature type="region of interest" description="Disordered" evidence="1">
    <location>
        <begin position="365"/>
        <end position="389"/>
    </location>
</feature>
<comment type="caution">
    <text evidence="3">The sequence shown here is derived from an EMBL/GenBank/DDBJ whole genome shotgun (WGS) entry which is preliminary data.</text>
</comment>
<keyword evidence="4" id="KW-1185">Reference proteome</keyword>
<feature type="domain" description="BioF2-like acetyltransferase" evidence="2">
    <location>
        <begin position="164"/>
        <end position="309"/>
    </location>
</feature>
<organism evidence="3 4">
    <name type="scientific">Pseudonocardia sulfidoxydans NBRC 16205</name>
    <dbReference type="NCBI Taxonomy" id="1223511"/>
    <lineage>
        <taxon>Bacteria</taxon>
        <taxon>Bacillati</taxon>
        <taxon>Actinomycetota</taxon>
        <taxon>Actinomycetes</taxon>
        <taxon>Pseudonocardiales</taxon>
        <taxon>Pseudonocardiaceae</taxon>
        <taxon>Pseudonocardia</taxon>
    </lineage>
</organism>
<proteinExistence type="predicted"/>
<evidence type="ECO:0000313" key="3">
    <source>
        <dbReference type="EMBL" id="GEL25451.1"/>
    </source>
</evidence>
<dbReference type="InterPro" id="IPR016181">
    <property type="entry name" value="Acyl_CoA_acyltransferase"/>
</dbReference>
<gene>
    <name evidence="3" type="ORF">PSU4_44050</name>
</gene>
<dbReference type="EMBL" id="BJVJ01000054">
    <property type="protein sequence ID" value="GEL25451.1"/>
    <property type="molecule type" value="Genomic_DNA"/>
</dbReference>
<evidence type="ECO:0000313" key="4">
    <source>
        <dbReference type="Proteomes" id="UP000321685"/>
    </source>
</evidence>
<dbReference type="SUPFAM" id="SSF55729">
    <property type="entry name" value="Acyl-CoA N-acyltransferases (Nat)"/>
    <property type="match status" value="1"/>
</dbReference>
<name>A0A511DKV8_9PSEU</name>
<accession>A0A511DKV8</accession>
<dbReference type="RefSeq" id="WP_147111682.1">
    <property type="nucleotide sequence ID" value="NZ_BJVJ01000054.1"/>
</dbReference>
<evidence type="ECO:0000259" key="2">
    <source>
        <dbReference type="Pfam" id="PF13480"/>
    </source>
</evidence>
<evidence type="ECO:0000256" key="1">
    <source>
        <dbReference type="SAM" id="MobiDB-lite"/>
    </source>
</evidence>